<dbReference type="PANTHER" id="PTHR33116">
    <property type="entry name" value="REVERSE TRANSCRIPTASE ZINC-BINDING DOMAIN-CONTAINING PROTEIN-RELATED-RELATED"/>
    <property type="match status" value="1"/>
</dbReference>
<accession>A0A151QM32</accession>
<dbReference type="AlphaFoldDB" id="A0A151QM32"/>
<feature type="non-terminal residue" evidence="1">
    <location>
        <position position="1"/>
    </location>
</feature>
<reference evidence="1" key="1">
    <citation type="journal article" date="2012" name="Nat. Biotechnol.">
        <title>Draft genome sequence of pigeonpea (Cajanus cajan), an orphan legume crop of resource-poor farmers.</title>
        <authorList>
            <person name="Varshney R.K."/>
            <person name="Chen W."/>
            <person name="Li Y."/>
            <person name="Bharti A.K."/>
            <person name="Saxena R.K."/>
            <person name="Schlueter J.A."/>
            <person name="Donoghue M.T."/>
            <person name="Azam S."/>
            <person name="Fan G."/>
            <person name="Whaley A.M."/>
            <person name="Farmer A.D."/>
            <person name="Sheridan J."/>
            <person name="Iwata A."/>
            <person name="Tuteja R."/>
            <person name="Penmetsa R.V."/>
            <person name="Wu W."/>
            <person name="Upadhyaya H.D."/>
            <person name="Yang S.P."/>
            <person name="Shah T."/>
            <person name="Saxena K.B."/>
            <person name="Michael T."/>
            <person name="McCombie W.R."/>
            <person name="Yang B."/>
            <person name="Zhang G."/>
            <person name="Yang H."/>
            <person name="Wang J."/>
            <person name="Spillane C."/>
            <person name="Cook D.R."/>
            <person name="May G.D."/>
            <person name="Xu X."/>
            <person name="Jackson S.A."/>
        </authorList>
    </citation>
    <scope>NUCLEOTIDE SEQUENCE [LARGE SCALE GENOMIC DNA]</scope>
</reference>
<evidence type="ECO:0000313" key="1">
    <source>
        <dbReference type="EMBL" id="KYP31353.1"/>
    </source>
</evidence>
<name>A0A151QM32_CAJCA</name>
<organism evidence="1 2">
    <name type="scientific">Cajanus cajan</name>
    <name type="common">Pigeon pea</name>
    <name type="synonym">Cajanus indicus</name>
    <dbReference type="NCBI Taxonomy" id="3821"/>
    <lineage>
        <taxon>Eukaryota</taxon>
        <taxon>Viridiplantae</taxon>
        <taxon>Streptophyta</taxon>
        <taxon>Embryophyta</taxon>
        <taxon>Tracheophyta</taxon>
        <taxon>Spermatophyta</taxon>
        <taxon>Magnoliopsida</taxon>
        <taxon>eudicotyledons</taxon>
        <taxon>Gunneridae</taxon>
        <taxon>Pentapetalae</taxon>
        <taxon>rosids</taxon>
        <taxon>fabids</taxon>
        <taxon>Fabales</taxon>
        <taxon>Fabaceae</taxon>
        <taxon>Papilionoideae</taxon>
        <taxon>50 kb inversion clade</taxon>
        <taxon>NPAAA clade</taxon>
        <taxon>indigoferoid/millettioid clade</taxon>
        <taxon>Phaseoleae</taxon>
        <taxon>Cajanus</taxon>
    </lineage>
</organism>
<dbReference type="Proteomes" id="UP000075243">
    <property type="component" value="Unassembled WGS sequence"/>
</dbReference>
<gene>
    <name evidence="1" type="ORF">KK1_048395</name>
</gene>
<protein>
    <submittedName>
        <fullName evidence="1">Ribonuclease H protein At1g65750 family</fullName>
    </submittedName>
</protein>
<sequence length="91" mass="10875">LTKFILGVLPSYSMQTICLFTFLYDEIDKKYRCILWEDLEEHHNMHMVSWENVFQPRKEGGLGIRHAKRVNKLCMMKNCRQICTKPNNLKV</sequence>
<dbReference type="EMBL" id="KQ486105">
    <property type="protein sequence ID" value="KYP31353.1"/>
    <property type="molecule type" value="Genomic_DNA"/>
</dbReference>
<dbReference type="PANTHER" id="PTHR33116:SF78">
    <property type="entry name" value="OS12G0587133 PROTEIN"/>
    <property type="match status" value="1"/>
</dbReference>
<proteinExistence type="predicted"/>
<keyword evidence="2" id="KW-1185">Reference proteome</keyword>
<evidence type="ECO:0000313" key="2">
    <source>
        <dbReference type="Proteomes" id="UP000075243"/>
    </source>
</evidence>